<feature type="compositionally biased region" description="Basic and acidic residues" evidence="1">
    <location>
        <begin position="1"/>
        <end position="11"/>
    </location>
</feature>
<dbReference type="Proteomes" id="UP000007800">
    <property type="component" value="Unassembled WGS sequence"/>
</dbReference>
<evidence type="ECO:0000313" key="3">
    <source>
        <dbReference type="Proteomes" id="UP000007800"/>
    </source>
</evidence>
<dbReference type="OrthoDB" id="477879at2759"/>
<sequence length="300" mass="33332">MAKRLRSEAALRRRKAKERTRRALLRAKTPKALKPSGRASVPSITSPLGKETPLGPHKSVDHPADRRAIDLYKTAFALAESEQVELLEKISDGTAKSSKCDWGNLKGSAAHQLEPPHQLVEIRNMFDRATNEILSTRAGDSLLKWMQLDREEQGKQQHVWDELGPTLATAATSLRENLCDLLHVSESSIQDCDFQAGLLKAMLLATADIDESEDVELLDEIMLQGGVNIGITSPVSSSGWWPNARDVKNSDDGESLSYFASDSWRNYSSAELMEGSLMEYYDSEIAKGFMEDWDSLPRDA</sequence>
<feature type="non-terminal residue" evidence="2">
    <location>
        <position position="300"/>
    </location>
</feature>
<accession>C5LFP3</accession>
<feature type="compositionally biased region" description="Basic residues" evidence="1">
    <location>
        <begin position="12"/>
        <end position="31"/>
    </location>
</feature>
<evidence type="ECO:0000313" key="2">
    <source>
        <dbReference type="EMBL" id="EER04450.1"/>
    </source>
</evidence>
<gene>
    <name evidence="2" type="ORF">Pmar_PMAR016969</name>
</gene>
<dbReference type="RefSeq" id="XP_002772634.1">
    <property type="nucleotide sequence ID" value="XM_002772588.1"/>
</dbReference>
<organism evidence="3">
    <name type="scientific">Perkinsus marinus (strain ATCC 50983 / TXsc)</name>
    <dbReference type="NCBI Taxonomy" id="423536"/>
    <lineage>
        <taxon>Eukaryota</taxon>
        <taxon>Sar</taxon>
        <taxon>Alveolata</taxon>
        <taxon>Perkinsozoa</taxon>
        <taxon>Perkinsea</taxon>
        <taxon>Perkinsida</taxon>
        <taxon>Perkinsidae</taxon>
        <taxon>Perkinsus</taxon>
    </lineage>
</organism>
<protein>
    <submittedName>
        <fullName evidence="2">Uncharacterized protein</fullName>
    </submittedName>
</protein>
<evidence type="ECO:0000256" key="1">
    <source>
        <dbReference type="SAM" id="MobiDB-lite"/>
    </source>
</evidence>
<dbReference type="OMA" id="YFASDSW"/>
<dbReference type="AlphaFoldDB" id="C5LFP3"/>
<proteinExistence type="predicted"/>
<name>C5LFP3_PERM5</name>
<reference evidence="2 3" key="1">
    <citation type="submission" date="2008-07" db="EMBL/GenBank/DDBJ databases">
        <authorList>
            <person name="El-Sayed N."/>
            <person name="Caler E."/>
            <person name="Inman J."/>
            <person name="Amedeo P."/>
            <person name="Hass B."/>
            <person name="Wortman J."/>
        </authorList>
    </citation>
    <scope>NUCLEOTIDE SEQUENCE [LARGE SCALE GENOMIC DNA]</scope>
    <source>
        <strain evidence="3">ATCC 50983 / TXsc</strain>
    </source>
</reference>
<keyword evidence="3" id="KW-1185">Reference proteome</keyword>
<feature type="region of interest" description="Disordered" evidence="1">
    <location>
        <begin position="1"/>
        <end position="62"/>
    </location>
</feature>
<dbReference type="InParanoid" id="C5LFP3"/>
<dbReference type="EMBL" id="GG681559">
    <property type="protein sequence ID" value="EER04450.1"/>
    <property type="molecule type" value="Genomic_DNA"/>
</dbReference>
<dbReference type="GeneID" id="9037228"/>